<accession>A0A157ZVZ5</accession>
<dbReference type="OrthoDB" id="9133940at2"/>
<comment type="caution">
    <text evidence="3">The sequence shown here is derived from an EMBL/GenBank/DDBJ whole genome shotgun (WGS) entry which is preliminary data.</text>
</comment>
<protein>
    <recommendedName>
        <fullName evidence="5">Lipoprotein</fullName>
    </recommendedName>
</protein>
<organism evidence="3 4">
    <name type="scientific">Caballeronia fortuita</name>
    <dbReference type="NCBI Taxonomy" id="1777138"/>
    <lineage>
        <taxon>Bacteria</taxon>
        <taxon>Pseudomonadati</taxon>
        <taxon>Pseudomonadota</taxon>
        <taxon>Betaproteobacteria</taxon>
        <taxon>Burkholderiales</taxon>
        <taxon>Burkholderiaceae</taxon>
        <taxon>Caballeronia</taxon>
    </lineage>
</organism>
<feature type="region of interest" description="Disordered" evidence="1">
    <location>
        <begin position="22"/>
        <end position="77"/>
    </location>
</feature>
<evidence type="ECO:0000256" key="1">
    <source>
        <dbReference type="SAM" id="MobiDB-lite"/>
    </source>
</evidence>
<evidence type="ECO:0008006" key="5">
    <source>
        <dbReference type="Google" id="ProtNLM"/>
    </source>
</evidence>
<dbReference type="Proteomes" id="UP000054903">
    <property type="component" value="Unassembled WGS sequence"/>
</dbReference>
<name>A0A157ZVZ5_9BURK</name>
<evidence type="ECO:0000256" key="2">
    <source>
        <dbReference type="SAM" id="SignalP"/>
    </source>
</evidence>
<dbReference type="EMBL" id="FCNX02000002">
    <property type="protein sequence ID" value="SAK49708.1"/>
    <property type="molecule type" value="Genomic_DNA"/>
</dbReference>
<feature type="compositionally biased region" description="Polar residues" evidence="1">
    <location>
        <begin position="23"/>
        <end position="47"/>
    </location>
</feature>
<keyword evidence="2" id="KW-0732">Signal</keyword>
<gene>
    <name evidence="3" type="ORF">AWB77_01160</name>
</gene>
<proteinExistence type="predicted"/>
<evidence type="ECO:0000313" key="4">
    <source>
        <dbReference type="Proteomes" id="UP000054903"/>
    </source>
</evidence>
<feature type="compositionally biased region" description="Polar residues" evidence="1">
    <location>
        <begin position="58"/>
        <end position="71"/>
    </location>
</feature>
<feature type="chain" id="PRO_5007619774" description="Lipoprotein" evidence="2">
    <location>
        <begin position="23"/>
        <end position="87"/>
    </location>
</feature>
<reference evidence="3" key="1">
    <citation type="submission" date="2016-01" db="EMBL/GenBank/DDBJ databases">
        <authorList>
            <person name="Peeters C."/>
        </authorList>
    </citation>
    <scope>NUCLEOTIDE SEQUENCE</scope>
    <source>
        <strain evidence="3">LMG 29320</strain>
    </source>
</reference>
<dbReference type="AlphaFoldDB" id="A0A157ZVZ5"/>
<sequence>MKTVLVSTTLVAAFSIGGLAQAQEPSDTLQSIPAPRQQNAQSPSPSADTAYGGVADGQSASGSMSKWSGVSANCAPRPFCNTYSGGQ</sequence>
<feature type="signal peptide" evidence="2">
    <location>
        <begin position="1"/>
        <end position="22"/>
    </location>
</feature>
<keyword evidence="4" id="KW-1185">Reference proteome</keyword>
<dbReference type="STRING" id="1777138.AWB77_01160"/>
<dbReference type="RefSeq" id="WP_061133427.1">
    <property type="nucleotide sequence ID" value="NZ_FCNX02000002.1"/>
</dbReference>
<evidence type="ECO:0000313" key="3">
    <source>
        <dbReference type="EMBL" id="SAK49708.1"/>
    </source>
</evidence>